<dbReference type="Pfam" id="PF00440">
    <property type="entry name" value="TetR_N"/>
    <property type="match status" value="1"/>
</dbReference>
<keyword evidence="5" id="KW-1185">Reference proteome</keyword>
<dbReference type="InterPro" id="IPR001647">
    <property type="entry name" value="HTH_TetR"/>
</dbReference>
<dbReference type="AlphaFoldDB" id="A0A368T4S7"/>
<feature type="DNA-binding region" description="H-T-H motif" evidence="2">
    <location>
        <begin position="30"/>
        <end position="49"/>
    </location>
</feature>
<dbReference type="Proteomes" id="UP000253318">
    <property type="component" value="Unassembled WGS sequence"/>
</dbReference>
<dbReference type="EMBL" id="QEIN01000185">
    <property type="protein sequence ID" value="RCV53697.1"/>
    <property type="molecule type" value="Genomic_DNA"/>
</dbReference>
<reference evidence="4 5" key="1">
    <citation type="submission" date="2018-04" db="EMBL/GenBank/DDBJ databases">
        <title>Novel actinobacteria from marine sediment.</title>
        <authorList>
            <person name="Ng Z.Y."/>
            <person name="Tan G.Y.A."/>
        </authorList>
    </citation>
    <scope>NUCLEOTIDE SEQUENCE [LARGE SCALE GENOMIC DNA]</scope>
    <source>
        <strain evidence="4 5">TPS81</strain>
    </source>
</reference>
<dbReference type="RefSeq" id="WP_114398464.1">
    <property type="nucleotide sequence ID" value="NZ_QEIM01000074.1"/>
</dbReference>
<evidence type="ECO:0000313" key="4">
    <source>
        <dbReference type="EMBL" id="RCV53697.1"/>
    </source>
</evidence>
<dbReference type="Gene3D" id="1.10.357.10">
    <property type="entry name" value="Tetracycline Repressor, domain 2"/>
    <property type="match status" value="1"/>
</dbReference>
<protein>
    <submittedName>
        <fullName evidence="4">TetR family transcriptional regulator</fullName>
    </submittedName>
</protein>
<evidence type="ECO:0000256" key="2">
    <source>
        <dbReference type="PROSITE-ProRule" id="PRU00335"/>
    </source>
</evidence>
<evidence type="ECO:0000313" key="5">
    <source>
        <dbReference type="Proteomes" id="UP000253318"/>
    </source>
</evidence>
<keyword evidence="1 2" id="KW-0238">DNA-binding</keyword>
<organism evidence="4 5">
    <name type="scientific">Marinitenerispora sediminis</name>
    <dbReference type="NCBI Taxonomy" id="1931232"/>
    <lineage>
        <taxon>Bacteria</taxon>
        <taxon>Bacillati</taxon>
        <taxon>Actinomycetota</taxon>
        <taxon>Actinomycetes</taxon>
        <taxon>Streptosporangiales</taxon>
        <taxon>Nocardiopsidaceae</taxon>
        <taxon>Marinitenerispora</taxon>
    </lineage>
</organism>
<sequence length="203" mass="22130">MRSPVGEGKKRLLEALFDEFGENGPSPNLSMRQVAERLGVHHTLLTYHFGSRPGLLRAVLSEARRRDNLVIAATGNELGFAALCRAIWDFYSDPAHEDRTHAFFHLVGLAVYERDAFQELVVDIDDLAHLLEAAALRDGATATDARRQSIIATACLRGLLLQRLLTPTAEVDAAAERFITSLAAFEGGSHTSSTTVTYGPTGQ</sequence>
<proteinExistence type="predicted"/>
<dbReference type="SUPFAM" id="SSF46689">
    <property type="entry name" value="Homeodomain-like"/>
    <property type="match status" value="1"/>
</dbReference>
<dbReference type="OrthoDB" id="5177743at2"/>
<dbReference type="InterPro" id="IPR009057">
    <property type="entry name" value="Homeodomain-like_sf"/>
</dbReference>
<feature type="domain" description="HTH tetR-type" evidence="3">
    <location>
        <begin position="6"/>
        <end position="67"/>
    </location>
</feature>
<name>A0A368T4S7_9ACTN</name>
<evidence type="ECO:0000256" key="1">
    <source>
        <dbReference type="ARBA" id="ARBA00023125"/>
    </source>
</evidence>
<dbReference type="GO" id="GO:0003677">
    <property type="term" value="F:DNA binding"/>
    <property type="evidence" value="ECO:0007669"/>
    <property type="project" value="UniProtKB-UniRule"/>
</dbReference>
<dbReference type="PROSITE" id="PS50977">
    <property type="entry name" value="HTH_TETR_2"/>
    <property type="match status" value="1"/>
</dbReference>
<comment type="caution">
    <text evidence="4">The sequence shown here is derived from an EMBL/GenBank/DDBJ whole genome shotgun (WGS) entry which is preliminary data.</text>
</comment>
<evidence type="ECO:0000259" key="3">
    <source>
        <dbReference type="PROSITE" id="PS50977"/>
    </source>
</evidence>
<gene>
    <name evidence="4" type="ORF">DEF24_20300</name>
</gene>
<accession>A0A368T4S7</accession>